<evidence type="ECO:0000313" key="1">
    <source>
        <dbReference type="EMBL" id="JAD45994.1"/>
    </source>
</evidence>
<sequence length="44" mass="5115">MELDYFIKVTIRKHLIIMLLPNIEMSAKTCPHSISSKAPEKWSN</sequence>
<accession>A0A0A9A2Y2</accession>
<reference evidence="1" key="1">
    <citation type="submission" date="2014-09" db="EMBL/GenBank/DDBJ databases">
        <authorList>
            <person name="Magalhaes I.L.F."/>
            <person name="Oliveira U."/>
            <person name="Santos F.R."/>
            <person name="Vidigal T.H.D.A."/>
            <person name="Brescovit A.D."/>
            <person name="Santos A.J."/>
        </authorList>
    </citation>
    <scope>NUCLEOTIDE SEQUENCE</scope>
    <source>
        <tissue evidence="1">Shoot tissue taken approximately 20 cm above the soil surface</tissue>
    </source>
</reference>
<organism evidence="1">
    <name type="scientific">Arundo donax</name>
    <name type="common">Giant reed</name>
    <name type="synonym">Donax arundinaceus</name>
    <dbReference type="NCBI Taxonomy" id="35708"/>
    <lineage>
        <taxon>Eukaryota</taxon>
        <taxon>Viridiplantae</taxon>
        <taxon>Streptophyta</taxon>
        <taxon>Embryophyta</taxon>
        <taxon>Tracheophyta</taxon>
        <taxon>Spermatophyta</taxon>
        <taxon>Magnoliopsida</taxon>
        <taxon>Liliopsida</taxon>
        <taxon>Poales</taxon>
        <taxon>Poaceae</taxon>
        <taxon>PACMAD clade</taxon>
        <taxon>Arundinoideae</taxon>
        <taxon>Arundineae</taxon>
        <taxon>Arundo</taxon>
    </lineage>
</organism>
<reference evidence="1" key="2">
    <citation type="journal article" date="2015" name="Data Brief">
        <title>Shoot transcriptome of the giant reed, Arundo donax.</title>
        <authorList>
            <person name="Barrero R.A."/>
            <person name="Guerrero F.D."/>
            <person name="Moolhuijzen P."/>
            <person name="Goolsby J.A."/>
            <person name="Tidwell J."/>
            <person name="Bellgard S.E."/>
            <person name="Bellgard M.I."/>
        </authorList>
    </citation>
    <scope>NUCLEOTIDE SEQUENCE</scope>
    <source>
        <tissue evidence="1">Shoot tissue taken approximately 20 cm above the soil surface</tissue>
    </source>
</reference>
<proteinExistence type="predicted"/>
<name>A0A0A9A2Y2_ARUDO</name>
<protein>
    <submittedName>
        <fullName evidence="1">Uncharacterized protein</fullName>
    </submittedName>
</protein>
<dbReference type="AlphaFoldDB" id="A0A0A9A2Y2"/>
<dbReference type="EMBL" id="GBRH01251901">
    <property type="protein sequence ID" value="JAD45994.1"/>
    <property type="molecule type" value="Transcribed_RNA"/>
</dbReference>